<dbReference type="SMR" id="A0A7M7QUG6"/>
<dbReference type="PANTHER" id="PTHR43313:SF36">
    <property type="entry name" value="D-BETA-HYDROXYBUTYRATE DEHYDROGENASE, MITOCHONDRIAL"/>
    <property type="match status" value="1"/>
</dbReference>
<evidence type="ECO:0000256" key="1">
    <source>
        <dbReference type="ARBA" id="ARBA00023002"/>
    </source>
</evidence>
<gene>
    <name evidence="3" type="primary">100116498</name>
</gene>
<dbReference type="KEGG" id="nvi:100116498"/>
<dbReference type="GO" id="GO:0008202">
    <property type="term" value="P:steroid metabolic process"/>
    <property type="evidence" value="ECO:0007669"/>
    <property type="project" value="TreeGrafter"/>
</dbReference>
<evidence type="ECO:0000256" key="2">
    <source>
        <dbReference type="RuleBase" id="RU000363"/>
    </source>
</evidence>
<organism evidence="3 4">
    <name type="scientific">Nasonia vitripennis</name>
    <name type="common">Parasitic wasp</name>
    <dbReference type="NCBI Taxonomy" id="7425"/>
    <lineage>
        <taxon>Eukaryota</taxon>
        <taxon>Metazoa</taxon>
        <taxon>Ecdysozoa</taxon>
        <taxon>Arthropoda</taxon>
        <taxon>Hexapoda</taxon>
        <taxon>Insecta</taxon>
        <taxon>Pterygota</taxon>
        <taxon>Neoptera</taxon>
        <taxon>Endopterygota</taxon>
        <taxon>Hymenoptera</taxon>
        <taxon>Apocrita</taxon>
        <taxon>Proctotrupomorpha</taxon>
        <taxon>Chalcidoidea</taxon>
        <taxon>Pteromalidae</taxon>
        <taxon>Pteromalinae</taxon>
        <taxon>Nasonia</taxon>
    </lineage>
</organism>
<dbReference type="Gene3D" id="3.40.50.720">
    <property type="entry name" value="NAD(P)-binding Rossmann-like Domain"/>
    <property type="match status" value="1"/>
</dbReference>
<dbReference type="InterPro" id="IPR036291">
    <property type="entry name" value="NAD(P)-bd_dom_sf"/>
</dbReference>
<dbReference type="PRINTS" id="PR00080">
    <property type="entry name" value="SDRFAMILY"/>
</dbReference>
<dbReference type="EnsemblMetazoa" id="XM_032599090">
    <property type="protein sequence ID" value="XP_032454981"/>
    <property type="gene ID" value="LOC100116498"/>
</dbReference>
<protein>
    <submittedName>
        <fullName evidence="3">Uncharacterized protein</fullName>
    </submittedName>
</protein>
<accession>A0A7M7QUG6</accession>
<dbReference type="Proteomes" id="UP000002358">
    <property type="component" value="Chromosome 4"/>
</dbReference>
<dbReference type="FunCoup" id="A0A7M7QUG6">
    <property type="interactions" value="16"/>
</dbReference>
<keyword evidence="4" id="KW-1185">Reference proteome</keyword>
<evidence type="ECO:0000313" key="4">
    <source>
        <dbReference type="Proteomes" id="UP000002358"/>
    </source>
</evidence>
<sequence>MSMCQGRSWHLVVGLTGAVALGGIYRRIWSRSSRLGPRHLIVLTGCDSGLGYSLACHCLCQGAKVVAGVLQEKSEAADSLVKSGATVLPLDLTDDSSVERFGREVEKISKTEDREFRALVNNAGVMIFGEFEWQLADQVRSQLEVNVLGTMSLTKRLLPWIREGKSRIINVTSHCALAPLPGLAAYGASKAALQAWSSSLRLELRKYGVQVVMLIPGSFAKESNLLANQEKHFDDMRAGMSEEARTFYGDYFERYARYLESLSGPKKVSKLENPKVYEVFEAALLDDRPAAVYKCEPWRYTLYHTLFRIAPTRLRDWLVERFMQMPAWNRS</sequence>
<dbReference type="InterPro" id="IPR002347">
    <property type="entry name" value="SDR_fam"/>
</dbReference>
<dbReference type="InParanoid" id="A0A7M7QUG6"/>
<dbReference type="GO" id="GO:0016491">
    <property type="term" value="F:oxidoreductase activity"/>
    <property type="evidence" value="ECO:0007669"/>
    <property type="project" value="UniProtKB-KW"/>
</dbReference>
<reference evidence="3" key="1">
    <citation type="submission" date="2021-01" db="UniProtKB">
        <authorList>
            <consortium name="EnsemblMetazoa"/>
        </authorList>
    </citation>
    <scope>IDENTIFICATION</scope>
</reference>
<dbReference type="OMA" id="SCCHNLK"/>
<dbReference type="EnsemblMetazoa" id="XM_001600926">
    <property type="protein sequence ID" value="XP_001600976"/>
    <property type="gene ID" value="LOC100116498"/>
</dbReference>
<dbReference type="AlphaFoldDB" id="A0A7M7QUG6"/>
<evidence type="ECO:0000313" key="3">
    <source>
        <dbReference type="EnsemblMetazoa" id="XP_032454981"/>
    </source>
</evidence>
<dbReference type="PANTHER" id="PTHR43313">
    <property type="entry name" value="SHORT-CHAIN DEHYDROGENASE/REDUCTASE FAMILY 9C"/>
    <property type="match status" value="1"/>
</dbReference>
<proteinExistence type="inferred from homology"/>
<keyword evidence="1" id="KW-0560">Oxidoreductase</keyword>
<dbReference type="PROSITE" id="PS00061">
    <property type="entry name" value="ADH_SHORT"/>
    <property type="match status" value="1"/>
</dbReference>
<dbReference type="SUPFAM" id="SSF51735">
    <property type="entry name" value="NAD(P)-binding Rossmann-fold domains"/>
    <property type="match status" value="1"/>
</dbReference>
<name>A0A7M7QUG6_NASVI</name>
<dbReference type="OrthoDB" id="294295at2759"/>
<dbReference type="PRINTS" id="PR00081">
    <property type="entry name" value="GDHRDH"/>
</dbReference>
<dbReference type="InterPro" id="IPR020904">
    <property type="entry name" value="Sc_DH/Rdtase_CS"/>
</dbReference>
<dbReference type="Pfam" id="PF00106">
    <property type="entry name" value="adh_short"/>
    <property type="match status" value="1"/>
</dbReference>
<comment type="similarity">
    <text evidence="2">Belongs to the short-chain dehydrogenases/reductases (SDR) family.</text>
</comment>